<proteinExistence type="predicted"/>
<dbReference type="PROSITE" id="PS50088">
    <property type="entry name" value="ANK_REPEAT"/>
    <property type="match status" value="3"/>
</dbReference>
<comment type="caution">
    <text evidence="4">The sequence shown here is derived from an EMBL/GenBank/DDBJ whole genome shotgun (WGS) entry which is preliminary data.</text>
</comment>
<keyword evidence="1" id="KW-0677">Repeat</keyword>
<sequence>MTSIPTIAALLCMSATQKAWEHIFTKRGTPAILDSFKTLFPYDNLDHWNFSPLHKAVLGVEGFTLSQFVDSSTSVPGVHPDNTDAQQRTALHWAALRGDLSAVELLLNVKADVHVVDEFNCTPLTYAASAAIPRIVELLILSGANVNHVNGRGDSPLHYAARHKDDVESVRILVHAGAEVDRKNPLGNTPFAGAAIANRTAAGKYLLDEGADRYSTNKYGDSPLRETIHHNCHEFLCMLLEDGARYDDTNNHGSSLLHAIALEGDIKTIQIVKAAHLSGLDHQLKNTRGETAMDFCHKRIGAPEGFKEAFSDLVSTLPVTSLS</sequence>
<evidence type="ECO:0000313" key="5">
    <source>
        <dbReference type="Proteomes" id="UP000717696"/>
    </source>
</evidence>
<dbReference type="AlphaFoldDB" id="A0A9P9EKX4"/>
<evidence type="ECO:0000256" key="2">
    <source>
        <dbReference type="ARBA" id="ARBA00023043"/>
    </source>
</evidence>
<dbReference type="PANTHER" id="PTHR24166">
    <property type="entry name" value="ROLLING PEBBLES, ISOFORM B"/>
    <property type="match status" value="1"/>
</dbReference>
<protein>
    <submittedName>
        <fullName evidence="4">Ankyrin repeat-containing domain protein</fullName>
    </submittedName>
</protein>
<keyword evidence="5" id="KW-1185">Reference proteome</keyword>
<accession>A0A9P9EKX4</accession>
<dbReference type="SUPFAM" id="SSF48403">
    <property type="entry name" value="Ankyrin repeat"/>
    <property type="match status" value="1"/>
</dbReference>
<feature type="repeat" description="ANK" evidence="3">
    <location>
        <begin position="152"/>
        <end position="185"/>
    </location>
</feature>
<feature type="repeat" description="ANK" evidence="3">
    <location>
        <begin position="86"/>
        <end position="118"/>
    </location>
</feature>
<dbReference type="Pfam" id="PF12796">
    <property type="entry name" value="Ank_2"/>
    <property type="match status" value="1"/>
</dbReference>
<dbReference type="InterPro" id="IPR036770">
    <property type="entry name" value="Ankyrin_rpt-contain_sf"/>
</dbReference>
<dbReference type="OrthoDB" id="341259at2759"/>
<organism evidence="4 5">
    <name type="scientific">Dactylonectria estremocensis</name>
    <dbReference type="NCBI Taxonomy" id="1079267"/>
    <lineage>
        <taxon>Eukaryota</taxon>
        <taxon>Fungi</taxon>
        <taxon>Dikarya</taxon>
        <taxon>Ascomycota</taxon>
        <taxon>Pezizomycotina</taxon>
        <taxon>Sordariomycetes</taxon>
        <taxon>Hypocreomycetidae</taxon>
        <taxon>Hypocreales</taxon>
        <taxon>Nectriaceae</taxon>
        <taxon>Dactylonectria</taxon>
    </lineage>
</organism>
<dbReference type="SMART" id="SM00248">
    <property type="entry name" value="ANK"/>
    <property type="match status" value="5"/>
</dbReference>
<gene>
    <name evidence="4" type="ORF">B0J13DRAFT_67248</name>
</gene>
<dbReference type="InterPro" id="IPR002110">
    <property type="entry name" value="Ankyrin_rpt"/>
</dbReference>
<dbReference type="InterPro" id="IPR050889">
    <property type="entry name" value="Dendritic_Spine_Reg/Scaffold"/>
</dbReference>
<name>A0A9P9EKX4_9HYPO</name>
<evidence type="ECO:0000256" key="1">
    <source>
        <dbReference type="ARBA" id="ARBA00022737"/>
    </source>
</evidence>
<dbReference type="Gene3D" id="1.25.40.20">
    <property type="entry name" value="Ankyrin repeat-containing domain"/>
    <property type="match status" value="1"/>
</dbReference>
<keyword evidence="2 3" id="KW-0040">ANK repeat</keyword>
<evidence type="ECO:0000256" key="3">
    <source>
        <dbReference type="PROSITE-ProRule" id="PRU00023"/>
    </source>
</evidence>
<dbReference type="PROSITE" id="PS50297">
    <property type="entry name" value="ANK_REP_REGION"/>
    <property type="match status" value="2"/>
</dbReference>
<reference evidence="4" key="1">
    <citation type="journal article" date="2021" name="Nat. Commun.">
        <title>Genetic determinants of endophytism in the Arabidopsis root mycobiome.</title>
        <authorList>
            <person name="Mesny F."/>
            <person name="Miyauchi S."/>
            <person name="Thiergart T."/>
            <person name="Pickel B."/>
            <person name="Atanasova L."/>
            <person name="Karlsson M."/>
            <person name="Huettel B."/>
            <person name="Barry K.W."/>
            <person name="Haridas S."/>
            <person name="Chen C."/>
            <person name="Bauer D."/>
            <person name="Andreopoulos W."/>
            <person name="Pangilinan J."/>
            <person name="LaButti K."/>
            <person name="Riley R."/>
            <person name="Lipzen A."/>
            <person name="Clum A."/>
            <person name="Drula E."/>
            <person name="Henrissat B."/>
            <person name="Kohler A."/>
            <person name="Grigoriev I.V."/>
            <person name="Martin F.M."/>
            <person name="Hacquard S."/>
        </authorList>
    </citation>
    <scope>NUCLEOTIDE SEQUENCE</scope>
    <source>
        <strain evidence="4">MPI-CAGE-AT-0021</strain>
    </source>
</reference>
<dbReference type="EMBL" id="JAGMUU010000014">
    <property type="protein sequence ID" value="KAH7139705.1"/>
    <property type="molecule type" value="Genomic_DNA"/>
</dbReference>
<evidence type="ECO:0000313" key="4">
    <source>
        <dbReference type="EMBL" id="KAH7139705.1"/>
    </source>
</evidence>
<feature type="repeat" description="ANK" evidence="3">
    <location>
        <begin position="119"/>
        <end position="151"/>
    </location>
</feature>
<dbReference type="Proteomes" id="UP000717696">
    <property type="component" value="Unassembled WGS sequence"/>
</dbReference>
<dbReference type="PANTHER" id="PTHR24166:SF48">
    <property type="entry name" value="PROTEIN VAPYRIN"/>
    <property type="match status" value="1"/>
</dbReference>